<dbReference type="RefSeq" id="WP_205292062.1">
    <property type="nucleotide sequence ID" value="NZ_CP074406.1"/>
</dbReference>
<dbReference type="Proteomes" id="UP000663791">
    <property type="component" value="Unassembled WGS sequence"/>
</dbReference>
<evidence type="ECO:0000313" key="1">
    <source>
        <dbReference type="EMBL" id="MBM9460765.1"/>
    </source>
</evidence>
<reference evidence="1" key="1">
    <citation type="submission" date="2021-01" db="EMBL/GenBank/DDBJ databases">
        <title>Novel species in genus Nocardioides.</title>
        <authorList>
            <person name="Zhang G."/>
        </authorList>
    </citation>
    <scope>NUCLEOTIDE SEQUENCE</scope>
    <source>
        <strain evidence="1">Zg-536</strain>
    </source>
</reference>
<protein>
    <submittedName>
        <fullName evidence="1">Uncharacterized protein</fullName>
    </submittedName>
</protein>
<evidence type="ECO:0000313" key="2">
    <source>
        <dbReference type="Proteomes" id="UP000663791"/>
    </source>
</evidence>
<comment type="caution">
    <text evidence="1">The sequence shown here is derived from an EMBL/GenBank/DDBJ whole genome shotgun (WGS) entry which is preliminary data.</text>
</comment>
<dbReference type="EMBL" id="JAERTX010000010">
    <property type="protein sequence ID" value="MBM9460765.1"/>
    <property type="molecule type" value="Genomic_DNA"/>
</dbReference>
<proteinExistence type="predicted"/>
<organism evidence="1 2">
    <name type="scientific">Nocardioides faecalis</name>
    <dbReference type="NCBI Taxonomy" id="2803858"/>
    <lineage>
        <taxon>Bacteria</taxon>
        <taxon>Bacillati</taxon>
        <taxon>Actinomycetota</taxon>
        <taxon>Actinomycetes</taxon>
        <taxon>Propionibacteriales</taxon>
        <taxon>Nocardioidaceae</taxon>
        <taxon>Nocardioides</taxon>
    </lineage>
</organism>
<dbReference type="AlphaFoldDB" id="A0A939BZ81"/>
<name>A0A939BZ81_9ACTN</name>
<gene>
    <name evidence="1" type="ORF">JK386_12705</name>
</gene>
<keyword evidence="2" id="KW-1185">Reference proteome</keyword>
<accession>A0A939BZ81</accession>
<sequence length="695" mass="74796">MSQERRRWPQVGAVGVLLAGLIGGTAATAEAAPRPVVASVDAIVGTDRAVVVAVRCTKSARCQGKVKLTVAGAGTRAKAYRVKRGKATKVRIVLTAAQYRKVAAKKRITTVRVSAAGRQVVKRKVVLRAARPALRVRGTEVDVAADHVAQVSVACGSAAVRCTGSATLRIAGKAGAARPVRVAAKGVATLRFPLTSAQISALGTDGGWVGGQVRLTETTPERVAAGTAVRLRMHGEGHDHGGSEGESAAYARGWTPTQYDTCTRAEHNSYAATGPDGKLYPSWHPPVHTRADGSTCTFGHEHGDDPTSSDIYEWAIEQFRAENPEAEGIPFGYGSEMLSEYSEIYGGGVHRHEDDPGQKVVVSNDQQMGVDFVDRYGDTQPLVCDHLIKAHQGSHSGDATKNNTHELFYALACNDGTKLHTYLMSNYGNANELHASCTRPFTAEHPEARAVQTIGSVLPDGEGGSRIIPTADCVEQYLKNGTENGTDTVDDRRGSPAASANSWWWAGYEQWQSFNSITDAEGKEIARFEPWFGLQNPSRYYVGNGATDTQVAYFNDLAWQSGNQQSWAPWRTQASGSATLIDRKSPKAWFNGAIRDAWITTTKVDNAEADTAVVYADPWGKNAKSTRSPASIRTYISRTDNTRYVTRTTPSVTNRSTRQHEGLQRKGATAPATLGFFYDYGTDAQGNSLGVHAPN</sequence>